<evidence type="ECO:0000313" key="2">
    <source>
        <dbReference type="Proteomes" id="UP000799755"/>
    </source>
</evidence>
<keyword evidence="2" id="KW-1185">Reference proteome</keyword>
<organism evidence="1 2">
    <name type="scientific">Lindgomyces ingoldianus</name>
    <dbReference type="NCBI Taxonomy" id="673940"/>
    <lineage>
        <taxon>Eukaryota</taxon>
        <taxon>Fungi</taxon>
        <taxon>Dikarya</taxon>
        <taxon>Ascomycota</taxon>
        <taxon>Pezizomycotina</taxon>
        <taxon>Dothideomycetes</taxon>
        <taxon>Pleosporomycetidae</taxon>
        <taxon>Pleosporales</taxon>
        <taxon>Lindgomycetaceae</taxon>
        <taxon>Lindgomyces</taxon>
    </lineage>
</organism>
<name>A0ACB6QHR2_9PLEO</name>
<gene>
    <name evidence="1" type="ORF">BDR25DRAFT_359760</name>
</gene>
<evidence type="ECO:0000313" key="1">
    <source>
        <dbReference type="EMBL" id="KAF2466421.1"/>
    </source>
</evidence>
<sequence>MALPDVQLANEKFNEPGHRIQIAVYSRSLVGAPGDFRNHILGLRKSQVDFASRSTPMTPIRMEIFALPARSRYLAKHDGMHGLWIVSKDFRINNGTTPVRIEEFHKWKARRRRGKYLETGTVLVSPPSGSSSESLMRSARDFYVIDKGLYVNSTPKAEECPHLVNGSMDRRSSTKEHFFTTAGHVNGTEKVWRCLGIWLVGLNLHVRPFLFPDRLEKDNGPKTLSAHDINKLGHKTAHRTSNLGRRAFFPIIGLIKTGPPSIKQANPKRTLKPALSSRIFLYEKAIPHHVHETDNERWKS</sequence>
<dbReference type="EMBL" id="MU003525">
    <property type="protein sequence ID" value="KAF2466421.1"/>
    <property type="molecule type" value="Genomic_DNA"/>
</dbReference>
<reference evidence="1" key="1">
    <citation type="journal article" date="2020" name="Stud. Mycol.">
        <title>101 Dothideomycetes genomes: a test case for predicting lifestyles and emergence of pathogens.</title>
        <authorList>
            <person name="Haridas S."/>
            <person name="Albert R."/>
            <person name="Binder M."/>
            <person name="Bloem J."/>
            <person name="Labutti K."/>
            <person name="Salamov A."/>
            <person name="Andreopoulos B."/>
            <person name="Baker S."/>
            <person name="Barry K."/>
            <person name="Bills G."/>
            <person name="Bluhm B."/>
            <person name="Cannon C."/>
            <person name="Castanera R."/>
            <person name="Culley D."/>
            <person name="Daum C."/>
            <person name="Ezra D."/>
            <person name="Gonzalez J."/>
            <person name="Henrissat B."/>
            <person name="Kuo A."/>
            <person name="Liang C."/>
            <person name="Lipzen A."/>
            <person name="Lutzoni F."/>
            <person name="Magnuson J."/>
            <person name="Mondo S."/>
            <person name="Nolan M."/>
            <person name="Ohm R."/>
            <person name="Pangilinan J."/>
            <person name="Park H.-J."/>
            <person name="Ramirez L."/>
            <person name="Alfaro M."/>
            <person name="Sun H."/>
            <person name="Tritt A."/>
            <person name="Yoshinaga Y."/>
            <person name="Zwiers L.-H."/>
            <person name="Turgeon B."/>
            <person name="Goodwin S."/>
            <person name="Spatafora J."/>
            <person name="Crous P."/>
            <person name="Grigoriev I."/>
        </authorList>
    </citation>
    <scope>NUCLEOTIDE SEQUENCE</scope>
    <source>
        <strain evidence="1">ATCC 200398</strain>
    </source>
</reference>
<proteinExistence type="predicted"/>
<accession>A0ACB6QHR2</accession>
<dbReference type="Proteomes" id="UP000799755">
    <property type="component" value="Unassembled WGS sequence"/>
</dbReference>
<protein>
    <submittedName>
        <fullName evidence="1">Uncharacterized protein</fullName>
    </submittedName>
</protein>
<comment type="caution">
    <text evidence="1">The sequence shown here is derived from an EMBL/GenBank/DDBJ whole genome shotgun (WGS) entry which is preliminary data.</text>
</comment>